<dbReference type="RefSeq" id="WP_063949599.1">
    <property type="nucleotide sequence ID" value="NZ_LXPS01000022.1"/>
</dbReference>
<proteinExistence type="predicted"/>
<gene>
    <name evidence="1" type="ORF">A7J57_04785</name>
</gene>
<comment type="caution">
    <text evidence="1">The sequence shown here is derived from an EMBL/GenBank/DDBJ whole genome shotgun (WGS) entry which is preliminary data.</text>
</comment>
<evidence type="ECO:0000313" key="1">
    <source>
        <dbReference type="EMBL" id="OAE43585.1"/>
    </source>
</evidence>
<accession>A0A176X903</accession>
<dbReference type="EMBL" id="LXPS01000022">
    <property type="protein sequence ID" value="OAE43585.1"/>
    <property type="molecule type" value="Genomic_DNA"/>
</dbReference>
<organism evidence="1 2">
    <name type="scientific">Agrobacterium tumefaciens</name>
    <dbReference type="NCBI Taxonomy" id="358"/>
    <lineage>
        <taxon>Bacteria</taxon>
        <taxon>Pseudomonadati</taxon>
        <taxon>Pseudomonadota</taxon>
        <taxon>Alphaproteobacteria</taxon>
        <taxon>Hyphomicrobiales</taxon>
        <taxon>Rhizobiaceae</taxon>
        <taxon>Rhizobium/Agrobacterium group</taxon>
        <taxon>Agrobacterium</taxon>
        <taxon>Agrobacterium tumefaciens complex</taxon>
    </lineage>
</organism>
<dbReference type="AlphaFoldDB" id="A0A176X903"/>
<sequence length="91" mass="10173">MSKSDNPIINEAIACGSKYAQGLASDVVQDSLTREQISRRIDRELVAFRQWLQTHGCDEDQQAAALQVFSHRVSSEILVLLYLIETTEGHA</sequence>
<reference evidence="1 2" key="1">
    <citation type="submission" date="2016-05" db="EMBL/GenBank/DDBJ databases">
        <authorList>
            <person name="Lavstsen T."/>
            <person name="Jespersen J.S."/>
        </authorList>
    </citation>
    <scope>NUCLEOTIDE SEQUENCE [LARGE SCALE GENOMIC DNA]</scope>
    <source>
        <strain evidence="1 2">KCJ1736</strain>
    </source>
</reference>
<name>A0A176X903_AGRTU</name>
<evidence type="ECO:0000313" key="2">
    <source>
        <dbReference type="Proteomes" id="UP000077098"/>
    </source>
</evidence>
<dbReference type="Proteomes" id="UP000077098">
    <property type="component" value="Unassembled WGS sequence"/>
</dbReference>
<protein>
    <submittedName>
        <fullName evidence="1">Uncharacterized protein</fullName>
    </submittedName>
</protein>